<keyword evidence="7 9" id="KW-0233">DNA recombination</keyword>
<proteinExistence type="inferred from homology"/>
<dbReference type="PANTHER" id="PTHR30349">
    <property type="entry name" value="PHAGE INTEGRASE-RELATED"/>
    <property type="match status" value="1"/>
</dbReference>
<dbReference type="GO" id="GO:0007059">
    <property type="term" value="P:chromosome segregation"/>
    <property type="evidence" value="ECO:0007669"/>
    <property type="project" value="UniProtKB-UniRule"/>
</dbReference>
<dbReference type="InterPro" id="IPR050090">
    <property type="entry name" value="Tyrosine_recombinase_XerCD"/>
</dbReference>
<dbReference type="InterPro" id="IPR010998">
    <property type="entry name" value="Integrase_recombinase_N"/>
</dbReference>
<dbReference type="OrthoDB" id="9801717at2"/>
<evidence type="ECO:0000256" key="1">
    <source>
        <dbReference type="ARBA" id="ARBA00004496"/>
    </source>
</evidence>
<dbReference type="SUPFAM" id="SSF56349">
    <property type="entry name" value="DNA breaking-rejoining enzymes"/>
    <property type="match status" value="1"/>
</dbReference>
<evidence type="ECO:0000259" key="10">
    <source>
        <dbReference type="PROSITE" id="PS51898"/>
    </source>
</evidence>
<keyword evidence="2 9" id="KW-0963">Cytoplasm</keyword>
<dbReference type="PANTHER" id="PTHR30349:SF77">
    <property type="entry name" value="TYROSINE RECOMBINASE XERC"/>
    <property type="match status" value="1"/>
</dbReference>
<comment type="subunit">
    <text evidence="9">Forms a cyclic heterotetrameric complex composed of two molecules of XerC and two molecules of XerD.</text>
</comment>
<dbReference type="AlphaFoldDB" id="A0A1M5D9T4"/>
<dbReference type="PROSITE" id="PS51900">
    <property type="entry name" value="CB"/>
    <property type="match status" value="1"/>
</dbReference>
<dbReference type="EMBL" id="FQTV01000011">
    <property type="protein sequence ID" value="SHF63823.1"/>
    <property type="molecule type" value="Genomic_DNA"/>
</dbReference>
<evidence type="ECO:0000256" key="7">
    <source>
        <dbReference type="ARBA" id="ARBA00023172"/>
    </source>
</evidence>
<evidence type="ECO:0000256" key="9">
    <source>
        <dbReference type="HAMAP-Rule" id="MF_01808"/>
    </source>
</evidence>
<feature type="active site" evidence="9">
    <location>
        <position position="242"/>
    </location>
</feature>
<dbReference type="Pfam" id="PF02899">
    <property type="entry name" value="Phage_int_SAM_1"/>
    <property type="match status" value="1"/>
</dbReference>
<dbReference type="STRING" id="1297750.SAMN05444405_111113"/>
<accession>A0A1M5D9T4</accession>
<keyword evidence="3 9" id="KW-0132">Cell division</keyword>
<evidence type="ECO:0000259" key="11">
    <source>
        <dbReference type="PROSITE" id="PS51900"/>
    </source>
</evidence>
<dbReference type="InterPro" id="IPR013762">
    <property type="entry name" value="Integrase-like_cat_sf"/>
</dbReference>
<evidence type="ECO:0000256" key="6">
    <source>
        <dbReference type="ARBA" id="ARBA00023125"/>
    </source>
</evidence>
<evidence type="ECO:0000256" key="5">
    <source>
        <dbReference type="ARBA" id="ARBA00022908"/>
    </source>
</evidence>
<evidence type="ECO:0000313" key="13">
    <source>
        <dbReference type="Proteomes" id="UP000184509"/>
    </source>
</evidence>
<dbReference type="Pfam" id="PF00589">
    <property type="entry name" value="Phage_integrase"/>
    <property type="match status" value="1"/>
</dbReference>
<feature type="active site" evidence="9">
    <location>
        <position position="265"/>
    </location>
</feature>
<dbReference type="Proteomes" id="UP000184509">
    <property type="component" value="Unassembled WGS sequence"/>
</dbReference>
<evidence type="ECO:0000256" key="3">
    <source>
        <dbReference type="ARBA" id="ARBA00022618"/>
    </source>
</evidence>
<dbReference type="RefSeq" id="WP_073402396.1">
    <property type="nucleotide sequence ID" value="NZ_FQTV01000011.1"/>
</dbReference>
<dbReference type="InterPro" id="IPR044068">
    <property type="entry name" value="CB"/>
</dbReference>
<comment type="function">
    <text evidence="9">Site-specific tyrosine recombinase, which acts by catalyzing the cutting and rejoining of the recombining DNA molecules. The XerC-XerD complex is essential to convert dimers of the bacterial chromosome into monomers to permit their segregation at cell division. It also contributes to the segregational stability of plasmids.</text>
</comment>
<dbReference type="Gene3D" id="1.10.150.130">
    <property type="match status" value="1"/>
</dbReference>
<feature type="active site" evidence="9">
    <location>
        <position position="239"/>
    </location>
</feature>
<dbReference type="InterPro" id="IPR023009">
    <property type="entry name" value="Tyrosine_recombinase_XerC/XerD"/>
</dbReference>
<protein>
    <recommendedName>
        <fullName evidence="9">Tyrosine recombinase XerC</fullName>
    </recommendedName>
</protein>
<dbReference type="HAMAP" id="MF_01808">
    <property type="entry name" value="Recomb_XerC_XerD"/>
    <property type="match status" value="1"/>
</dbReference>
<evidence type="ECO:0000313" key="12">
    <source>
        <dbReference type="EMBL" id="SHF63823.1"/>
    </source>
</evidence>
<feature type="domain" description="Tyr recombinase" evidence="10">
    <location>
        <begin position="105"/>
        <end position="287"/>
    </location>
</feature>
<keyword evidence="13" id="KW-1185">Reference proteome</keyword>
<dbReference type="PROSITE" id="PS51898">
    <property type="entry name" value="TYR_RECOMBINASE"/>
    <property type="match status" value="1"/>
</dbReference>
<evidence type="ECO:0000256" key="8">
    <source>
        <dbReference type="ARBA" id="ARBA00023306"/>
    </source>
</evidence>
<dbReference type="InterPro" id="IPR011010">
    <property type="entry name" value="DNA_brk_join_enz"/>
</dbReference>
<dbReference type="GO" id="GO:0005737">
    <property type="term" value="C:cytoplasm"/>
    <property type="evidence" value="ECO:0007669"/>
    <property type="project" value="UniProtKB-SubCell"/>
</dbReference>
<dbReference type="GO" id="GO:0003677">
    <property type="term" value="F:DNA binding"/>
    <property type="evidence" value="ECO:0007669"/>
    <property type="project" value="UniProtKB-UniRule"/>
</dbReference>
<feature type="active site" evidence="9">
    <location>
        <position position="170"/>
    </location>
</feature>
<dbReference type="InterPro" id="IPR002104">
    <property type="entry name" value="Integrase_catalytic"/>
</dbReference>
<dbReference type="Gene3D" id="1.10.443.10">
    <property type="entry name" value="Intergrase catalytic core"/>
    <property type="match status" value="1"/>
</dbReference>
<evidence type="ECO:0000256" key="2">
    <source>
        <dbReference type="ARBA" id="ARBA00022490"/>
    </source>
</evidence>
<reference evidence="12 13" key="1">
    <citation type="submission" date="2016-11" db="EMBL/GenBank/DDBJ databases">
        <authorList>
            <person name="Jaros S."/>
            <person name="Januszkiewicz K."/>
            <person name="Wedrychowicz H."/>
        </authorList>
    </citation>
    <scope>NUCLEOTIDE SEQUENCE [LARGE SCALE GENOMIC DNA]</scope>
    <source>
        <strain evidence="12 13">DSM 26991</strain>
    </source>
</reference>
<sequence length="293" mass="34329">MLIDSFLNFLQYEKNYSEKTINSYRVDLIQLEEYIKNDSEELTLTEVDADIIRQWIIDLTKKGYTTSSVNRKLSSLRSFYKFLLLKQEIIKDPTRKINGPKKKKPLPIFLKEKEINKILEETNFKEGFIEIRDQMIIEMFYATGIRLSELIGLDNKDINFEDSLIKVKGKRNKERLIPFGDELKESMLRYISVRNETITVKSEAFFIKENGERLYNALVERLVKRQLSKVVTLKKKSPHVLRHTFATAMLNNEANLNAIKEILGHTSLAATEVYTHTTFEELKNIYKLAHPRA</sequence>
<keyword evidence="5 9" id="KW-0229">DNA integration</keyword>
<evidence type="ECO:0000256" key="4">
    <source>
        <dbReference type="ARBA" id="ARBA00022829"/>
    </source>
</evidence>
<gene>
    <name evidence="9" type="primary">xerC</name>
    <name evidence="12" type="ORF">SAMN05444405_111113</name>
</gene>
<dbReference type="GO" id="GO:0051301">
    <property type="term" value="P:cell division"/>
    <property type="evidence" value="ECO:0007669"/>
    <property type="project" value="UniProtKB-KW"/>
</dbReference>
<feature type="active site" description="O-(3'-phospho-DNA)-tyrosine intermediate" evidence="9">
    <location>
        <position position="274"/>
    </location>
</feature>
<keyword evidence="8 9" id="KW-0131">Cell cycle</keyword>
<keyword evidence="4 9" id="KW-0159">Chromosome partition</keyword>
<organism evidence="12 13">
    <name type="scientific">Bacteroides luti</name>
    <dbReference type="NCBI Taxonomy" id="1297750"/>
    <lineage>
        <taxon>Bacteria</taxon>
        <taxon>Pseudomonadati</taxon>
        <taxon>Bacteroidota</taxon>
        <taxon>Bacteroidia</taxon>
        <taxon>Bacteroidales</taxon>
        <taxon>Bacteroidaceae</taxon>
        <taxon>Bacteroides</taxon>
    </lineage>
</organism>
<dbReference type="GO" id="GO:0006313">
    <property type="term" value="P:DNA transposition"/>
    <property type="evidence" value="ECO:0007669"/>
    <property type="project" value="UniProtKB-UniRule"/>
</dbReference>
<dbReference type="InterPro" id="IPR004107">
    <property type="entry name" value="Integrase_SAM-like_N"/>
</dbReference>
<dbReference type="NCBIfam" id="NF040815">
    <property type="entry name" value="recomb_XerA_Arch"/>
    <property type="match status" value="1"/>
</dbReference>
<feature type="domain" description="Core-binding (CB)" evidence="11">
    <location>
        <begin position="1"/>
        <end position="84"/>
    </location>
</feature>
<comment type="similarity">
    <text evidence="9">Belongs to the 'phage' integrase family. XerC subfamily.</text>
</comment>
<dbReference type="GO" id="GO:0009037">
    <property type="term" value="F:tyrosine-based site-specific recombinase activity"/>
    <property type="evidence" value="ECO:0007669"/>
    <property type="project" value="UniProtKB-UniRule"/>
</dbReference>
<feature type="active site" evidence="9">
    <location>
        <position position="146"/>
    </location>
</feature>
<keyword evidence="6 9" id="KW-0238">DNA-binding</keyword>
<name>A0A1M5D9T4_9BACE</name>
<comment type="subcellular location">
    <subcellularLocation>
        <location evidence="1 9">Cytoplasm</location>
    </subcellularLocation>
</comment>